<dbReference type="PANTHER" id="PTHR48069">
    <property type="entry name" value="DIHYDROFOLATE REDUCTASE"/>
    <property type="match status" value="1"/>
</dbReference>
<name>A0AAU6W524_9GAMM</name>
<evidence type="ECO:0000259" key="10">
    <source>
        <dbReference type="PROSITE" id="PS51330"/>
    </source>
</evidence>
<evidence type="ECO:0000313" key="11">
    <source>
        <dbReference type="EMBL" id="XAJ81001.1"/>
    </source>
</evidence>
<sequence length="165" mass="19364">MKISLIAAISNNLVIGKKNTIPWNLPKDLKWFKKNTIHKTIIMGRLTLESITHALPFRTNIVISRKKIIQKNIIWAKSINDAIISSIHSKYDQNKEIMVIGGGEIYTQMLFYANKLYLTHVNCNITGDSYFPQYKLFKHWKTTFKKKILKDKQHSYEFCFEVLTR</sequence>
<dbReference type="FunFam" id="3.40.430.10:FF:000001">
    <property type="entry name" value="Dihydrofolate reductase"/>
    <property type="match status" value="1"/>
</dbReference>
<dbReference type="GO" id="GO:0046452">
    <property type="term" value="P:dihydrofolate metabolic process"/>
    <property type="evidence" value="ECO:0007669"/>
    <property type="project" value="TreeGrafter"/>
</dbReference>
<evidence type="ECO:0000256" key="2">
    <source>
        <dbReference type="ARBA" id="ARBA00009539"/>
    </source>
</evidence>
<keyword evidence="6 8" id="KW-0560">Oxidoreductase</keyword>
<dbReference type="PIRSF" id="PIRSF000194">
    <property type="entry name" value="DHFR"/>
    <property type="match status" value="1"/>
</dbReference>
<dbReference type="InterPro" id="IPR017925">
    <property type="entry name" value="DHFR_CS"/>
</dbReference>
<dbReference type="GO" id="GO:0005829">
    <property type="term" value="C:cytosol"/>
    <property type="evidence" value="ECO:0007669"/>
    <property type="project" value="TreeGrafter"/>
</dbReference>
<proteinExistence type="inferred from homology"/>
<dbReference type="GO" id="GO:0004146">
    <property type="term" value="F:dihydrofolate reductase activity"/>
    <property type="evidence" value="ECO:0007669"/>
    <property type="project" value="UniProtKB-EC"/>
</dbReference>
<keyword evidence="4 8" id="KW-0554">One-carbon metabolism</keyword>
<dbReference type="EC" id="1.5.1.3" evidence="3 8"/>
<dbReference type="PANTHER" id="PTHR48069:SF3">
    <property type="entry name" value="DIHYDROFOLATE REDUCTASE"/>
    <property type="match status" value="1"/>
</dbReference>
<dbReference type="GO" id="GO:0046654">
    <property type="term" value="P:tetrahydrofolate biosynthetic process"/>
    <property type="evidence" value="ECO:0007669"/>
    <property type="project" value="InterPro"/>
</dbReference>
<dbReference type="InterPro" id="IPR001796">
    <property type="entry name" value="DHFR_dom"/>
</dbReference>
<evidence type="ECO:0000256" key="3">
    <source>
        <dbReference type="ARBA" id="ARBA00012856"/>
    </source>
</evidence>
<dbReference type="CDD" id="cd00209">
    <property type="entry name" value="DHFR"/>
    <property type="match status" value="1"/>
</dbReference>
<dbReference type="AlphaFoldDB" id="A0AAU6W524"/>
<dbReference type="Gene3D" id="3.40.430.10">
    <property type="entry name" value="Dihydrofolate Reductase, subunit A"/>
    <property type="match status" value="1"/>
</dbReference>
<dbReference type="Pfam" id="PF00186">
    <property type="entry name" value="DHFR_1"/>
    <property type="match status" value="1"/>
</dbReference>
<evidence type="ECO:0000256" key="5">
    <source>
        <dbReference type="ARBA" id="ARBA00022857"/>
    </source>
</evidence>
<reference evidence="11" key="1">
    <citation type="submission" date="2024-06" db="EMBL/GenBank/DDBJ databases">
        <title>Unveiling Genomic Reduction in Obligate Endosymbionts Buchnera of Aphids: Insights from Phylogenomic Comparative Analysis with Novel Genome Data and Co-obligate Endosymbionts.</title>
        <authorList>
            <person name="Lu C."/>
            <person name="Zou T."/>
            <person name="Liu Q."/>
            <person name="Huang X."/>
        </authorList>
    </citation>
    <scope>NUCLEOTIDE SEQUENCE</scope>
    <source>
        <strain evidence="11">Aphau13</strain>
    </source>
</reference>
<dbReference type="GO" id="GO:0006730">
    <property type="term" value="P:one-carbon metabolic process"/>
    <property type="evidence" value="ECO:0007669"/>
    <property type="project" value="UniProtKB-KW"/>
</dbReference>
<comment type="function">
    <text evidence="7 8">Key enzyme in folate metabolism. Catalyzes an essential reaction for de novo glycine and purine synthesis, and for DNA precursor synthesis.</text>
</comment>
<dbReference type="GO" id="GO:0046655">
    <property type="term" value="P:folic acid metabolic process"/>
    <property type="evidence" value="ECO:0007669"/>
    <property type="project" value="TreeGrafter"/>
</dbReference>
<organism evidence="11">
    <name type="scientific">Buchnera aphidicola</name>
    <name type="common">Aphis aurantii</name>
    <dbReference type="NCBI Taxonomy" id="1470492"/>
    <lineage>
        <taxon>Bacteria</taxon>
        <taxon>Pseudomonadati</taxon>
        <taxon>Pseudomonadota</taxon>
        <taxon>Gammaproteobacteria</taxon>
        <taxon>Enterobacterales</taxon>
        <taxon>Erwiniaceae</taxon>
        <taxon>Buchnera</taxon>
    </lineage>
</organism>
<gene>
    <name evidence="11" type="primary">folA</name>
    <name evidence="11" type="ORF">RJT31_00725</name>
</gene>
<evidence type="ECO:0000256" key="9">
    <source>
        <dbReference type="RuleBase" id="RU004474"/>
    </source>
</evidence>
<dbReference type="GO" id="GO:0070401">
    <property type="term" value="F:NADP+ binding"/>
    <property type="evidence" value="ECO:0007669"/>
    <property type="project" value="UniProtKB-ARBA"/>
</dbReference>
<keyword evidence="5 8" id="KW-0521">NADP</keyword>
<evidence type="ECO:0000256" key="8">
    <source>
        <dbReference type="PIRNR" id="PIRNR000194"/>
    </source>
</evidence>
<comment type="similarity">
    <text evidence="2 8 9">Belongs to the dihydrofolate reductase family.</text>
</comment>
<evidence type="ECO:0000256" key="4">
    <source>
        <dbReference type="ARBA" id="ARBA00022563"/>
    </source>
</evidence>
<protein>
    <recommendedName>
        <fullName evidence="3 8">Dihydrofolate reductase</fullName>
        <ecNumber evidence="3 8">1.5.1.3</ecNumber>
    </recommendedName>
</protein>
<feature type="domain" description="DHFR" evidence="10">
    <location>
        <begin position="2"/>
        <end position="165"/>
    </location>
</feature>
<dbReference type="NCBIfam" id="NF008037">
    <property type="entry name" value="PRK10769.1"/>
    <property type="match status" value="1"/>
</dbReference>
<dbReference type="EMBL" id="CP135018">
    <property type="protein sequence ID" value="XAJ81001.1"/>
    <property type="molecule type" value="Genomic_DNA"/>
</dbReference>
<dbReference type="PROSITE" id="PS51330">
    <property type="entry name" value="DHFR_2"/>
    <property type="match status" value="1"/>
</dbReference>
<dbReference type="InterPro" id="IPR012259">
    <property type="entry name" value="DHFR"/>
</dbReference>
<dbReference type="RefSeq" id="WP_348769505.1">
    <property type="nucleotide sequence ID" value="NZ_CP135018.1"/>
</dbReference>
<evidence type="ECO:0000256" key="6">
    <source>
        <dbReference type="ARBA" id="ARBA00023002"/>
    </source>
</evidence>
<dbReference type="SUPFAM" id="SSF53597">
    <property type="entry name" value="Dihydrofolate reductase-like"/>
    <property type="match status" value="1"/>
</dbReference>
<comment type="catalytic activity">
    <reaction evidence="8">
        <text>(6S)-5,6,7,8-tetrahydrofolate + NADP(+) = 7,8-dihydrofolate + NADPH + H(+)</text>
        <dbReference type="Rhea" id="RHEA:15009"/>
        <dbReference type="ChEBI" id="CHEBI:15378"/>
        <dbReference type="ChEBI" id="CHEBI:57451"/>
        <dbReference type="ChEBI" id="CHEBI:57453"/>
        <dbReference type="ChEBI" id="CHEBI:57783"/>
        <dbReference type="ChEBI" id="CHEBI:58349"/>
        <dbReference type="EC" id="1.5.1.3"/>
    </reaction>
</comment>
<dbReference type="InterPro" id="IPR024072">
    <property type="entry name" value="DHFR-like_dom_sf"/>
</dbReference>
<dbReference type="PRINTS" id="PR00070">
    <property type="entry name" value="DHFR"/>
</dbReference>
<evidence type="ECO:0000256" key="7">
    <source>
        <dbReference type="ARBA" id="ARBA00025067"/>
    </source>
</evidence>
<accession>A0AAU6W524</accession>
<evidence type="ECO:0000256" key="1">
    <source>
        <dbReference type="ARBA" id="ARBA00004903"/>
    </source>
</evidence>
<comment type="pathway">
    <text evidence="1 8">Cofactor biosynthesis; tetrahydrofolate biosynthesis; 5,6,7,8-tetrahydrofolate from 7,8-dihydrofolate: step 1/1.</text>
</comment>
<dbReference type="PROSITE" id="PS00075">
    <property type="entry name" value="DHFR_1"/>
    <property type="match status" value="1"/>
</dbReference>